<sequence>MGPNVVTGGWAALAEQPWRELGEAVLRTPVFVAVLLLTLLTGRWLLALPPLLVGLAVALGMPLTPAEALIALGVTALVTPMPAGRVAVVVLTVAALCQVALGWFW</sequence>
<organism evidence="2 3">
    <name type="scientific">Catenuloplanes nepalensis</name>
    <dbReference type="NCBI Taxonomy" id="587533"/>
    <lineage>
        <taxon>Bacteria</taxon>
        <taxon>Bacillati</taxon>
        <taxon>Actinomycetota</taxon>
        <taxon>Actinomycetes</taxon>
        <taxon>Micromonosporales</taxon>
        <taxon>Micromonosporaceae</taxon>
        <taxon>Catenuloplanes</taxon>
    </lineage>
</organism>
<dbReference type="EMBL" id="JAUSRA010000001">
    <property type="protein sequence ID" value="MDP9796505.1"/>
    <property type="molecule type" value="Genomic_DNA"/>
</dbReference>
<dbReference type="Proteomes" id="UP001240984">
    <property type="component" value="Unassembled WGS sequence"/>
</dbReference>
<keyword evidence="1" id="KW-0812">Transmembrane</keyword>
<protein>
    <submittedName>
        <fullName evidence="2">Uncharacterized protein</fullName>
    </submittedName>
</protein>
<dbReference type="RefSeq" id="WP_306833130.1">
    <property type="nucleotide sequence ID" value="NZ_JAUSRA010000001.1"/>
</dbReference>
<keyword evidence="3" id="KW-1185">Reference proteome</keyword>
<keyword evidence="1" id="KW-0472">Membrane</keyword>
<gene>
    <name evidence="2" type="ORF">J2S43_005017</name>
</gene>
<proteinExistence type="predicted"/>
<feature type="transmembrane region" description="Helical" evidence="1">
    <location>
        <begin position="52"/>
        <end position="74"/>
    </location>
</feature>
<accession>A0ABT9MYJ0</accession>
<keyword evidence="1" id="KW-1133">Transmembrane helix</keyword>
<comment type="caution">
    <text evidence="2">The sequence shown here is derived from an EMBL/GenBank/DDBJ whole genome shotgun (WGS) entry which is preliminary data.</text>
</comment>
<reference evidence="2 3" key="1">
    <citation type="submission" date="2023-07" db="EMBL/GenBank/DDBJ databases">
        <title>Sequencing the genomes of 1000 actinobacteria strains.</title>
        <authorList>
            <person name="Klenk H.-P."/>
        </authorList>
    </citation>
    <scope>NUCLEOTIDE SEQUENCE [LARGE SCALE GENOMIC DNA]</scope>
    <source>
        <strain evidence="2 3">DSM 44710</strain>
    </source>
</reference>
<evidence type="ECO:0000313" key="3">
    <source>
        <dbReference type="Proteomes" id="UP001240984"/>
    </source>
</evidence>
<feature type="transmembrane region" description="Helical" evidence="1">
    <location>
        <begin position="24"/>
        <end position="46"/>
    </location>
</feature>
<name>A0ABT9MYJ0_9ACTN</name>
<evidence type="ECO:0000313" key="2">
    <source>
        <dbReference type="EMBL" id="MDP9796505.1"/>
    </source>
</evidence>
<feature type="transmembrane region" description="Helical" evidence="1">
    <location>
        <begin position="86"/>
        <end position="104"/>
    </location>
</feature>
<evidence type="ECO:0000256" key="1">
    <source>
        <dbReference type="SAM" id="Phobius"/>
    </source>
</evidence>